<feature type="compositionally biased region" description="Polar residues" evidence="10">
    <location>
        <begin position="249"/>
        <end position="260"/>
    </location>
</feature>
<dbReference type="EC" id="2.7.11.1" evidence="1"/>
<keyword evidence="4" id="KW-0547">Nucleotide-binding</keyword>
<comment type="catalytic activity">
    <reaction evidence="7">
        <text>L-threonyl-[protein] + ATP = O-phospho-L-threonyl-[protein] + ADP + H(+)</text>
        <dbReference type="Rhea" id="RHEA:46608"/>
        <dbReference type="Rhea" id="RHEA-COMP:11060"/>
        <dbReference type="Rhea" id="RHEA-COMP:11605"/>
        <dbReference type="ChEBI" id="CHEBI:15378"/>
        <dbReference type="ChEBI" id="CHEBI:30013"/>
        <dbReference type="ChEBI" id="CHEBI:30616"/>
        <dbReference type="ChEBI" id="CHEBI:61977"/>
        <dbReference type="ChEBI" id="CHEBI:456216"/>
        <dbReference type="EC" id="2.7.11.1"/>
    </reaction>
</comment>
<proteinExistence type="predicted"/>
<feature type="compositionally biased region" description="Low complexity" evidence="10">
    <location>
        <begin position="50"/>
        <end position="68"/>
    </location>
</feature>
<dbReference type="PANTHER" id="PTHR22967">
    <property type="entry name" value="SERINE/THREONINE PROTEIN KINASE"/>
    <property type="match status" value="1"/>
</dbReference>
<organism evidence="11">
    <name type="scientific">Zea mays</name>
    <name type="common">Maize</name>
    <dbReference type="NCBI Taxonomy" id="4577"/>
    <lineage>
        <taxon>Eukaryota</taxon>
        <taxon>Viridiplantae</taxon>
        <taxon>Streptophyta</taxon>
        <taxon>Embryophyta</taxon>
        <taxon>Tracheophyta</taxon>
        <taxon>Spermatophyta</taxon>
        <taxon>Magnoliopsida</taxon>
        <taxon>Liliopsida</taxon>
        <taxon>Poales</taxon>
        <taxon>Poaceae</taxon>
        <taxon>PACMAD clade</taxon>
        <taxon>Panicoideae</taxon>
        <taxon>Andropogonodae</taxon>
        <taxon>Andropogoneae</taxon>
        <taxon>Tripsacinae</taxon>
        <taxon>Zea</taxon>
    </lineage>
</organism>
<name>A0A3L6DLW1_MAIZE</name>
<accession>A0A3L6DLW1</accession>
<evidence type="ECO:0000256" key="2">
    <source>
        <dbReference type="ARBA" id="ARBA00022527"/>
    </source>
</evidence>
<evidence type="ECO:0000256" key="5">
    <source>
        <dbReference type="ARBA" id="ARBA00022777"/>
    </source>
</evidence>
<sequence>MRSDTEHGRVLSRCCHVSVDAVVAIAHKKPRFVERLVFNIWMRKSRTPTSSALPGSPRRPSSPTSLGSASNGRKTCWWKGVFHKYEDSLLSTELDYLPNNTHELSNCAHKRTPVMPRRNPPPPPREQSNSFFTAWKLKGRRCTVRGLSDTEIQNSWKSRAEQPQPEPKCEKDPFNSFVADFDTHNLNIAVGKASELELEVSNLKEQLKKITLEKAEMTTKHEKLSAICRSQRQEIQELKLTLVEPTPPSNKVSSRTQDSGSQRKEKIQGTVWELEQGMLASNSSSASSDAKTWQAFPDTKTQARPKVDHATNGSQNITKNTTSGASPDAWGFGTDNFRTPATTLRATTQINRAAAQRSSSQRFNAGVAKSQSRSCFPRVKVVHTSLQRDNRYYERENLLMVIKNNLLWHHLSMGLGYDDSNSNDSGVSPSSDRANNIEVATVSPVPAVVKKQARFLVASPRSPDVNETMMEELHELCEAREAGTAFIMEHSACGDQARVVTAQEADM</sequence>
<feature type="coiled-coil region" evidence="9">
    <location>
        <begin position="186"/>
        <end position="241"/>
    </location>
</feature>
<dbReference type="AlphaFoldDB" id="A0A3L6DLW1"/>
<dbReference type="GO" id="GO:0005524">
    <property type="term" value="F:ATP binding"/>
    <property type="evidence" value="ECO:0007669"/>
    <property type="project" value="UniProtKB-KW"/>
</dbReference>
<evidence type="ECO:0000313" key="11">
    <source>
        <dbReference type="EMBL" id="PWZ09298.1"/>
    </source>
</evidence>
<evidence type="ECO:0000256" key="10">
    <source>
        <dbReference type="SAM" id="MobiDB-lite"/>
    </source>
</evidence>
<evidence type="ECO:0000256" key="9">
    <source>
        <dbReference type="SAM" id="Coils"/>
    </source>
</evidence>
<evidence type="ECO:0000256" key="1">
    <source>
        <dbReference type="ARBA" id="ARBA00012513"/>
    </source>
</evidence>
<feature type="compositionally biased region" description="Polar residues" evidence="10">
    <location>
        <begin position="311"/>
        <end position="325"/>
    </location>
</feature>
<protein>
    <recommendedName>
        <fullName evidence="1">non-specific serine/threonine protein kinase</fullName>
        <ecNumber evidence="1">2.7.11.1</ecNumber>
    </recommendedName>
</protein>
<keyword evidence="2" id="KW-0723">Serine/threonine-protein kinase</keyword>
<evidence type="ECO:0000256" key="4">
    <source>
        <dbReference type="ARBA" id="ARBA00022741"/>
    </source>
</evidence>
<reference evidence="11" key="1">
    <citation type="journal article" date="2018" name="Nat. Genet.">
        <title>Extensive intraspecific gene order and gene structural variations between Mo17 and other maize genomes.</title>
        <authorList>
            <person name="Sun S."/>
            <person name="Zhou Y."/>
            <person name="Chen J."/>
            <person name="Shi J."/>
            <person name="Zhao H."/>
            <person name="Zhao H."/>
            <person name="Song W."/>
            <person name="Zhang M."/>
            <person name="Cui Y."/>
            <person name="Dong X."/>
            <person name="Liu H."/>
            <person name="Ma X."/>
            <person name="Jiao Y."/>
            <person name="Wang B."/>
            <person name="Wei X."/>
            <person name="Stein J.C."/>
            <person name="Glaubitz J.C."/>
            <person name="Lu F."/>
            <person name="Yu G."/>
            <person name="Liang C."/>
            <person name="Fengler K."/>
            <person name="Li B."/>
            <person name="Rafalski A."/>
            <person name="Schnable P.S."/>
            <person name="Ware D.H."/>
            <person name="Buckler E.S."/>
            <person name="Lai J."/>
        </authorList>
    </citation>
    <scope>NUCLEOTIDE SEQUENCE [LARGE SCALE GENOMIC DNA]</scope>
    <source>
        <tissue evidence="11">Seedling</tissue>
    </source>
</reference>
<dbReference type="ExpressionAtlas" id="A0A3L6DLW1">
    <property type="expression patterns" value="baseline and differential"/>
</dbReference>
<feature type="region of interest" description="Disordered" evidence="10">
    <location>
        <begin position="302"/>
        <end position="331"/>
    </location>
</feature>
<keyword evidence="9" id="KW-0175">Coiled coil</keyword>
<comment type="catalytic activity">
    <reaction evidence="8">
        <text>L-seryl-[protein] + ATP = O-phospho-L-seryl-[protein] + ADP + H(+)</text>
        <dbReference type="Rhea" id="RHEA:17989"/>
        <dbReference type="Rhea" id="RHEA-COMP:9863"/>
        <dbReference type="Rhea" id="RHEA-COMP:11604"/>
        <dbReference type="ChEBI" id="CHEBI:15378"/>
        <dbReference type="ChEBI" id="CHEBI:29999"/>
        <dbReference type="ChEBI" id="CHEBI:30616"/>
        <dbReference type="ChEBI" id="CHEBI:83421"/>
        <dbReference type="ChEBI" id="CHEBI:456216"/>
        <dbReference type="EC" id="2.7.11.1"/>
    </reaction>
</comment>
<gene>
    <name evidence="11" type="primary">HAK9_3</name>
    <name evidence="11" type="ORF">Zm00014a_003770</name>
</gene>
<evidence type="ECO:0000256" key="7">
    <source>
        <dbReference type="ARBA" id="ARBA00047899"/>
    </source>
</evidence>
<feature type="region of interest" description="Disordered" evidence="10">
    <location>
        <begin position="243"/>
        <end position="265"/>
    </location>
</feature>
<feature type="region of interest" description="Disordered" evidence="10">
    <location>
        <begin position="151"/>
        <end position="174"/>
    </location>
</feature>
<dbReference type="PANTHER" id="PTHR22967:SF57">
    <property type="entry name" value="AUXILIN, ISOFORM A-RELATED"/>
    <property type="match status" value="1"/>
</dbReference>
<evidence type="ECO:0000256" key="6">
    <source>
        <dbReference type="ARBA" id="ARBA00022840"/>
    </source>
</evidence>
<dbReference type="GO" id="GO:0004674">
    <property type="term" value="F:protein serine/threonine kinase activity"/>
    <property type="evidence" value="ECO:0007669"/>
    <property type="project" value="UniProtKB-KW"/>
</dbReference>
<comment type="caution">
    <text evidence="11">The sequence shown here is derived from an EMBL/GenBank/DDBJ whole genome shotgun (WGS) entry which is preliminary data.</text>
</comment>
<keyword evidence="3" id="KW-0808">Transferase</keyword>
<keyword evidence="6" id="KW-0067">ATP-binding</keyword>
<keyword evidence="5" id="KW-0418">Kinase</keyword>
<feature type="region of interest" description="Disordered" evidence="10">
    <location>
        <begin position="47"/>
        <end position="71"/>
    </location>
</feature>
<dbReference type="Proteomes" id="UP000251960">
    <property type="component" value="Chromosome 8"/>
</dbReference>
<evidence type="ECO:0000256" key="8">
    <source>
        <dbReference type="ARBA" id="ARBA00048679"/>
    </source>
</evidence>
<evidence type="ECO:0000256" key="3">
    <source>
        <dbReference type="ARBA" id="ARBA00022679"/>
    </source>
</evidence>
<dbReference type="EMBL" id="NCVQ01000009">
    <property type="protein sequence ID" value="PWZ09298.1"/>
    <property type="molecule type" value="Genomic_DNA"/>
</dbReference>